<keyword evidence="7 9" id="KW-1133">Transmembrane helix</keyword>
<dbReference type="NCBIfam" id="TIGR00915">
    <property type="entry name" value="2A0602"/>
    <property type="match status" value="1"/>
</dbReference>
<feature type="transmembrane region" description="Helical" evidence="9">
    <location>
        <begin position="371"/>
        <end position="392"/>
    </location>
</feature>
<dbReference type="HOGENOM" id="CLU_002755_1_2_4"/>
<dbReference type="InterPro" id="IPR000731">
    <property type="entry name" value="SSD"/>
</dbReference>
<dbReference type="GO" id="GO:0005886">
    <property type="term" value="C:plasma membrane"/>
    <property type="evidence" value="ECO:0007669"/>
    <property type="project" value="UniProtKB-SubCell"/>
</dbReference>
<dbReference type="Gene3D" id="3.30.70.1430">
    <property type="entry name" value="Multidrug efflux transporter AcrB pore domain"/>
    <property type="match status" value="2"/>
</dbReference>
<dbReference type="GO" id="GO:0042910">
    <property type="term" value="F:xenobiotic transmembrane transporter activity"/>
    <property type="evidence" value="ECO:0007669"/>
    <property type="project" value="TreeGrafter"/>
</dbReference>
<evidence type="ECO:0000256" key="2">
    <source>
        <dbReference type="ARBA" id="ARBA00010942"/>
    </source>
</evidence>
<feature type="transmembrane region" description="Helical" evidence="9">
    <location>
        <begin position="913"/>
        <end position="935"/>
    </location>
</feature>
<dbReference type="Pfam" id="PF00873">
    <property type="entry name" value="ACR_tran"/>
    <property type="match status" value="1"/>
</dbReference>
<comment type="subcellular location">
    <subcellularLocation>
        <location evidence="1 9">Cell inner membrane</location>
        <topology evidence="1 9">Multi-pass membrane protein</topology>
    </subcellularLocation>
</comment>
<dbReference type="GO" id="GO:0015562">
    <property type="term" value="F:efflux transmembrane transporter activity"/>
    <property type="evidence" value="ECO:0007669"/>
    <property type="project" value="InterPro"/>
</dbReference>
<keyword evidence="6 9" id="KW-0812">Transmembrane</keyword>
<organism evidence="11">
    <name type="scientific">Burkholderia orbicola (strain AU 1054)</name>
    <dbReference type="NCBI Taxonomy" id="331271"/>
    <lineage>
        <taxon>Bacteria</taxon>
        <taxon>Pseudomonadati</taxon>
        <taxon>Pseudomonadota</taxon>
        <taxon>Betaproteobacteria</taxon>
        <taxon>Burkholderiales</taxon>
        <taxon>Burkholderiaceae</taxon>
        <taxon>Burkholderia</taxon>
        <taxon>Burkholderia cepacia complex</taxon>
        <taxon>Burkholderia orbicola</taxon>
    </lineage>
</organism>
<keyword evidence="3 9" id="KW-0813">Transport</keyword>
<dbReference type="Gene3D" id="3.30.2090.10">
    <property type="entry name" value="Multidrug efflux transporter AcrB TolC docking domain, DN and DC subdomains"/>
    <property type="match status" value="2"/>
</dbReference>
<dbReference type="PRINTS" id="PR00702">
    <property type="entry name" value="ACRIFLAVINRP"/>
</dbReference>
<keyword evidence="5 9" id="KW-0997">Cell inner membrane</keyword>
<feature type="transmembrane region" description="Helical" evidence="9">
    <location>
        <begin position="439"/>
        <end position="459"/>
    </location>
</feature>
<dbReference type="InterPro" id="IPR001036">
    <property type="entry name" value="Acrflvin-R"/>
</dbReference>
<feature type="transmembrane region" description="Helical" evidence="9">
    <location>
        <begin position="1018"/>
        <end position="1042"/>
    </location>
</feature>
<keyword evidence="8 9" id="KW-0472">Membrane</keyword>
<feature type="transmembrane region" description="Helical" evidence="9">
    <location>
        <begin position="12"/>
        <end position="32"/>
    </location>
</feature>
<dbReference type="Gene3D" id="1.20.1640.10">
    <property type="entry name" value="Multidrug efflux transporter AcrB transmembrane domain"/>
    <property type="match status" value="2"/>
</dbReference>
<dbReference type="InterPro" id="IPR004764">
    <property type="entry name" value="MdtF-like"/>
</dbReference>
<evidence type="ECO:0000256" key="9">
    <source>
        <dbReference type="RuleBase" id="RU364070"/>
    </source>
</evidence>
<sequence length="1063" mass="113485" precursor="true">MNLGRLSVQQPVLAIVLSIVLTIAGALAYFSLAVSEYPDIAPPTVVIQATYPGASAETVSQTVSTPIELEVNGVEDMLYMYSQATSDGSLNITVTFKPGTDVDKAQVLVQNRVALATPRLPEPVQRSGVSVRKSSPTQLGTIFLYSPDQRYDPLYVSNYAIRNVADVLKRIEGVGDINALGAREYSMRIWLDPERVASFGLSPADLIAAVRSQNTQLAGGVVAQAPIANQAFQPNLVFEGRLKRPEDFSDIVVKQGKDGRLVRLKDVARVEVGALAYATDSYMLRHPTIALQVLQQPGANAVATMAAVEKKMAELSRDFPKGIVYNIGYNPTAFIGDSIHELVKTIYEAVVLVVFVVLLFLQGWRPSIIPILSIPVSLVGTFAAMAVLGYSINNLTLFGLVLAVGIVVDNAIVVVENVERHLAAGAGPRDATLLTMKEVGGALFAITLVLCAVFVPTSFIPGISGQFFRQFGVTIAVSTAISFFTSVTLAPALSAMMLKAHAGDHDAPAPTSRIATLFAPALRVARRFSNAFNRLFQRLSDAYGRLVRKVVRIIPAMAALYVVLIAATGYLLVSSPKGFIPAQDRGYLVVLVRMPDGATLERTSAVARKIEDIALSVPGVARVPVFSGVNAATGTNSANSAGLFPVFQPWPERKARGLTIDTIAAEMRKRLATITEASIVVAMPPPVQGLGSTGGFAMRLEDRNGLGTAALAKATQDLVAAANRTPGMVGVYTPYSATSPQVHVELDREKAEMLGVPSQAINDAVETYFGSTYINDFNIVGRTYRVTAQADLPFRVGASDLARLKVRNRDGEMVPIGSVTRIDDMLGVDRAPRYNLYPATEINGDTAPGLGSGFAIKTMETLAKQVLPPGISFEWTDLSYQQTTAGNTGLLVFPLCVLLVYLVLAAQYGSWSLPVSILLIVPMCLLAASLGVRALGQDVNILTQIGFIVLVGLAAKNAILIVEVARQLEADGAELVEAVVEACVQRLRPIVMTSLAFILGVLPLVISEGAGAEMRQAVGAAVFFGMIGVTFFGLLFTPVFYVMVRRLAMRKTAVAAVATEAVQ</sequence>
<dbReference type="SUPFAM" id="SSF82714">
    <property type="entry name" value="Multidrug efflux transporter AcrB TolC docking domain, DN and DC subdomains"/>
    <property type="match status" value="2"/>
</dbReference>
<dbReference type="SUPFAM" id="SSF82866">
    <property type="entry name" value="Multidrug efflux transporter AcrB transmembrane domain"/>
    <property type="match status" value="2"/>
</dbReference>
<comment type="similarity">
    <text evidence="2 9">Belongs to the resistance-nodulation-cell division (RND) (TC 2.A.6) family.</text>
</comment>
<evidence type="ECO:0000259" key="10">
    <source>
        <dbReference type="PROSITE" id="PS50156"/>
    </source>
</evidence>
<dbReference type="NCBIfam" id="NF000282">
    <property type="entry name" value="RND_permease_1"/>
    <property type="match status" value="1"/>
</dbReference>
<feature type="domain" description="SSD" evidence="10">
    <location>
        <begin position="367"/>
        <end position="496"/>
    </location>
</feature>
<feature type="transmembrane region" description="Helical" evidence="9">
    <location>
        <begin position="346"/>
        <end position="364"/>
    </location>
</feature>
<dbReference type="EMBL" id="CP000380">
    <property type="protein sequence ID" value="ABF80578.1"/>
    <property type="molecule type" value="Genomic_DNA"/>
</dbReference>
<name>A0A0H2Y0Y2_BURO1</name>
<feature type="transmembrane region" description="Helical" evidence="9">
    <location>
        <begin position="553"/>
        <end position="573"/>
    </location>
</feature>
<protein>
    <recommendedName>
        <fullName evidence="9">Efflux pump membrane transporter</fullName>
    </recommendedName>
</protein>
<dbReference type="PANTHER" id="PTHR32063">
    <property type="match status" value="1"/>
</dbReference>
<dbReference type="AlphaFoldDB" id="A0A0H2Y0Y2"/>
<evidence type="ECO:0000256" key="6">
    <source>
        <dbReference type="ARBA" id="ARBA00022692"/>
    </source>
</evidence>
<feature type="transmembrane region" description="Helical" evidence="9">
    <location>
        <begin position="986"/>
        <end position="1006"/>
    </location>
</feature>
<keyword evidence="4" id="KW-1003">Cell membrane</keyword>
<evidence type="ECO:0000256" key="8">
    <source>
        <dbReference type="ARBA" id="ARBA00023136"/>
    </source>
</evidence>
<feature type="transmembrane region" description="Helical" evidence="9">
    <location>
        <begin position="888"/>
        <end position="906"/>
    </location>
</feature>
<dbReference type="FunFam" id="1.20.1640.10:FF:000001">
    <property type="entry name" value="Efflux pump membrane transporter"/>
    <property type="match status" value="1"/>
</dbReference>
<feature type="transmembrane region" description="Helical" evidence="9">
    <location>
        <begin position="941"/>
        <end position="965"/>
    </location>
</feature>
<dbReference type="FunFam" id="3.30.70.1430:FF:000001">
    <property type="entry name" value="Efflux pump membrane transporter"/>
    <property type="match status" value="1"/>
</dbReference>
<gene>
    <name evidence="11" type="ordered locus">Bcen_5709</name>
</gene>
<reference evidence="11" key="1">
    <citation type="submission" date="2006-05" db="EMBL/GenBank/DDBJ databases">
        <title>Complete sequence of chromosome 3 of Burkholderia cenocepacia AU 1054.</title>
        <authorList>
            <consortium name="US DOE Joint Genome Institute"/>
            <person name="Copeland A."/>
            <person name="Lucas S."/>
            <person name="Lapidus A."/>
            <person name="Barry K."/>
            <person name="Detter J.C."/>
            <person name="Glavina del Rio T."/>
            <person name="Hammon N."/>
            <person name="Israni S."/>
            <person name="Dalin E."/>
            <person name="Tice H."/>
            <person name="Pitluck S."/>
            <person name="Chain P."/>
            <person name="Malfatti S."/>
            <person name="Shin M."/>
            <person name="Vergez L."/>
            <person name="Schmutz J."/>
            <person name="Larimer F."/>
            <person name="Land M."/>
            <person name="Hauser L."/>
            <person name="Kyrpides N."/>
            <person name="Lykidis A."/>
            <person name="LiPuma J.J."/>
            <person name="Konstantinidis K."/>
            <person name="Tiedje J.M."/>
            <person name="Richardson P."/>
        </authorList>
    </citation>
    <scope>NUCLEOTIDE SEQUENCE [LARGE SCALE GENOMIC DNA]</scope>
    <source>
        <strain evidence="11">AU 1054</strain>
    </source>
</reference>
<evidence type="ECO:0000256" key="4">
    <source>
        <dbReference type="ARBA" id="ARBA00022475"/>
    </source>
</evidence>
<dbReference type="InterPro" id="IPR027463">
    <property type="entry name" value="AcrB_DN_DC_subdom"/>
</dbReference>
<dbReference type="PANTHER" id="PTHR32063:SF11">
    <property type="entry name" value="CATION OR DRUG EFFLUX SYSTEM PROTEIN"/>
    <property type="match status" value="1"/>
</dbReference>
<dbReference type="GO" id="GO:0009636">
    <property type="term" value="P:response to toxic substance"/>
    <property type="evidence" value="ECO:0007669"/>
    <property type="project" value="UniProtKB-ARBA"/>
</dbReference>
<dbReference type="SUPFAM" id="SSF82693">
    <property type="entry name" value="Multidrug efflux transporter AcrB pore domain, PN1, PN2, PC1 and PC2 subdomains"/>
    <property type="match status" value="4"/>
</dbReference>
<evidence type="ECO:0000313" key="11">
    <source>
        <dbReference type="EMBL" id="ABF80578.1"/>
    </source>
</evidence>
<feature type="transmembrane region" description="Helical" evidence="9">
    <location>
        <begin position="398"/>
        <end position="418"/>
    </location>
</feature>
<evidence type="ECO:0000256" key="1">
    <source>
        <dbReference type="ARBA" id="ARBA00004429"/>
    </source>
</evidence>
<proteinExistence type="inferred from homology"/>
<evidence type="ECO:0000256" key="3">
    <source>
        <dbReference type="ARBA" id="ARBA00022448"/>
    </source>
</evidence>
<evidence type="ECO:0000256" key="5">
    <source>
        <dbReference type="ARBA" id="ARBA00022519"/>
    </source>
</evidence>
<evidence type="ECO:0000256" key="7">
    <source>
        <dbReference type="ARBA" id="ARBA00022989"/>
    </source>
</evidence>
<accession>A0A0H2Y0Y2</accession>
<dbReference type="Gene3D" id="3.30.70.1440">
    <property type="entry name" value="Multidrug efflux transporter AcrB pore domain"/>
    <property type="match status" value="1"/>
</dbReference>
<dbReference type="PROSITE" id="PS50156">
    <property type="entry name" value="SSD"/>
    <property type="match status" value="1"/>
</dbReference>
<dbReference type="Gene3D" id="3.30.70.1320">
    <property type="entry name" value="Multidrug efflux transporter AcrB pore domain like"/>
    <property type="match status" value="1"/>
</dbReference>
<feature type="transmembrane region" description="Helical" evidence="9">
    <location>
        <begin position="471"/>
        <end position="493"/>
    </location>
</feature>